<feature type="domain" description="F-BAR" evidence="17">
    <location>
        <begin position="10"/>
        <end position="281"/>
    </location>
</feature>
<evidence type="ECO:0000256" key="9">
    <source>
        <dbReference type="ARBA" id="ARBA00023121"/>
    </source>
</evidence>
<keyword evidence="10" id="KW-0472">Membrane</keyword>
<feature type="region of interest" description="Disordered" evidence="15">
    <location>
        <begin position="313"/>
        <end position="426"/>
    </location>
</feature>
<feature type="compositionally biased region" description="Polar residues" evidence="15">
    <location>
        <begin position="326"/>
        <end position="350"/>
    </location>
</feature>
<keyword evidence="12" id="KW-0968">Cytoplasmic vesicle</keyword>
<accession>A0A9N7UGB8</accession>
<dbReference type="InterPro" id="IPR031160">
    <property type="entry name" value="F_BAR_dom"/>
</dbReference>
<evidence type="ECO:0000313" key="18">
    <source>
        <dbReference type="EMBL" id="CAB1430910.1"/>
    </source>
</evidence>
<dbReference type="SUPFAM" id="SSF50044">
    <property type="entry name" value="SH3-domain"/>
    <property type="match status" value="1"/>
</dbReference>
<organism evidence="18 19">
    <name type="scientific">Pleuronectes platessa</name>
    <name type="common">European plaice</name>
    <dbReference type="NCBI Taxonomy" id="8262"/>
    <lineage>
        <taxon>Eukaryota</taxon>
        <taxon>Metazoa</taxon>
        <taxon>Chordata</taxon>
        <taxon>Craniata</taxon>
        <taxon>Vertebrata</taxon>
        <taxon>Euteleostomi</taxon>
        <taxon>Actinopterygii</taxon>
        <taxon>Neopterygii</taxon>
        <taxon>Teleostei</taxon>
        <taxon>Neoteleostei</taxon>
        <taxon>Acanthomorphata</taxon>
        <taxon>Carangaria</taxon>
        <taxon>Pleuronectiformes</taxon>
        <taxon>Pleuronectoidei</taxon>
        <taxon>Pleuronectidae</taxon>
        <taxon>Pleuronectes</taxon>
    </lineage>
</organism>
<protein>
    <recommendedName>
        <fullName evidence="20">Protein kinase C and casein kinase substrate in neurons 2</fullName>
    </recommendedName>
</protein>
<dbReference type="GO" id="GO:0006897">
    <property type="term" value="P:endocytosis"/>
    <property type="evidence" value="ECO:0007669"/>
    <property type="project" value="UniProtKB-KW"/>
</dbReference>
<evidence type="ECO:0000313" key="19">
    <source>
        <dbReference type="Proteomes" id="UP001153269"/>
    </source>
</evidence>
<keyword evidence="4 13" id="KW-0728">SH3 domain</keyword>
<evidence type="ECO:0000256" key="3">
    <source>
        <dbReference type="ARBA" id="ARBA00004632"/>
    </source>
</evidence>
<keyword evidence="8 14" id="KW-0175">Coiled coil</keyword>
<evidence type="ECO:0000256" key="7">
    <source>
        <dbReference type="ARBA" id="ARBA00022583"/>
    </source>
</evidence>
<reference evidence="18" key="1">
    <citation type="submission" date="2020-03" db="EMBL/GenBank/DDBJ databases">
        <authorList>
            <person name="Weist P."/>
        </authorList>
    </citation>
    <scope>NUCLEOTIDE SEQUENCE</scope>
</reference>
<dbReference type="PRINTS" id="PR00452">
    <property type="entry name" value="SH3DOMAIN"/>
</dbReference>
<evidence type="ECO:0000256" key="13">
    <source>
        <dbReference type="PROSITE-ProRule" id="PRU00192"/>
    </source>
</evidence>
<evidence type="ECO:0000256" key="10">
    <source>
        <dbReference type="ARBA" id="ARBA00023136"/>
    </source>
</evidence>
<evidence type="ECO:0000256" key="15">
    <source>
        <dbReference type="SAM" id="MobiDB-lite"/>
    </source>
</evidence>
<keyword evidence="11" id="KW-0966">Cell projection</keyword>
<dbReference type="GO" id="GO:0032587">
    <property type="term" value="C:ruffle membrane"/>
    <property type="evidence" value="ECO:0007669"/>
    <property type="project" value="UniProtKB-SubCell"/>
</dbReference>
<dbReference type="PROSITE" id="PS50002">
    <property type="entry name" value="SH3"/>
    <property type="match status" value="1"/>
</dbReference>
<evidence type="ECO:0000256" key="14">
    <source>
        <dbReference type="PROSITE-ProRule" id="PRU01077"/>
    </source>
</evidence>
<dbReference type="Gene3D" id="2.30.30.40">
    <property type="entry name" value="SH3 Domains"/>
    <property type="match status" value="1"/>
</dbReference>
<dbReference type="InterPro" id="IPR035743">
    <property type="entry name" value="PACSIN1/PACSIN2_SH3"/>
</dbReference>
<evidence type="ECO:0000256" key="12">
    <source>
        <dbReference type="ARBA" id="ARBA00023329"/>
    </source>
</evidence>
<dbReference type="SMART" id="SM00055">
    <property type="entry name" value="FCH"/>
    <property type="match status" value="1"/>
</dbReference>
<dbReference type="SUPFAM" id="SSF103657">
    <property type="entry name" value="BAR/IMD domain-like"/>
    <property type="match status" value="1"/>
</dbReference>
<dbReference type="Proteomes" id="UP001153269">
    <property type="component" value="Unassembled WGS sequence"/>
</dbReference>
<evidence type="ECO:0008006" key="20">
    <source>
        <dbReference type="Google" id="ProtNLM"/>
    </source>
</evidence>
<evidence type="ECO:0000256" key="2">
    <source>
        <dbReference type="ARBA" id="ARBA00004413"/>
    </source>
</evidence>
<dbReference type="PANTHER" id="PTHR23065:SF14">
    <property type="entry name" value="PROTEIN KINASE C AND CASEIN KINASE SUBSTRATE IN NEURONS PROTEIN 2"/>
    <property type="match status" value="1"/>
</dbReference>
<proteinExistence type="predicted"/>
<dbReference type="InterPro" id="IPR027267">
    <property type="entry name" value="AH/BAR_dom_sf"/>
</dbReference>
<dbReference type="InterPro" id="IPR001452">
    <property type="entry name" value="SH3_domain"/>
</dbReference>
<dbReference type="GO" id="GO:0007010">
    <property type="term" value="P:cytoskeleton organization"/>
    <property type="evidence" value="ECO:0007669"/>
    <property type="project" value="TreeGrafter"/>
</dbReference>
<evidence type="ECO:0000256" key="6">
    <source>
        <dbReference type="ARBA" id="ARBA00022490"/>
    </source>
</evidence>
<evidence type="ECO:0000259" key="16">
    <source>
        <dbReference type="PROSITE" id="PS50002"/>
    </source>
</evidence>
<keyword evidence="7" id="KW-0254">Endocytosis</keyword>
<dbReference type="InterPro" id="IPR001060">
    <property type="entry name" value="FCH_dom"/>
</dbReference>
<dbReference type="FunFam" id="1.20.1270.60:FF:000205">
    <property type="entry name" value="Protein kinase C and casein kinase substrate in neurons protein 1"/>
    <property type="match status" value="1"/>
</dbReference>
<evidence type="ECO:0000256" key="1">
    <source>
        <dbReference type="ARBA" id="ARBA00004284"/>
    </source>
</evidence>
<evidence type="ECO:0000259" key="17">
    <source>
        <dbReference type="PROSITE" id="PS51741"/>
    </source>
</evidence>
<dbReference type="GO" id="GO:0030659">
    <property type="term" value="C:cytoplasmic vesicle membrane"/>
    <property type="evidence" value="ECO:0007669"/>
    <property type="project" value="UniProtKB-SubCell"/>
</dbReference>
<dbReference type="GO" id="GO:0030100">
    <property type="term" value="P:regulation of endocytosis"/>
    <property type="evidence" value="ECO:0007669"/>
    <property type="project" value="TreeGrafter"/>
</dbReference>
<dbReference type="GO" id="GO:0097320">
    <property type="term" value="P:plasma membrane tubulation"/>
    <property type="evidence" value="ECO:0007669"/>
    <property type="project" value="TreeGrafter"/>
</dbReference>
<dbReference type="SMART" id="SM00326">
    <property type="entry name" value="SH3"/>
    <property type="match status" value="1"/>
</dbReference>
<dbReference type="AlphaFoldDB" id="A0A9N7UGB8"/>
<feature type="region of interest" description="Disordered" evidence="15">
    <location>
        <begin position="165"/>
        <end position="189"/>
    </location>
</feature>
<dbReference type="Pfam" id="PF00611">
    <property type="entry name" value="FCH"/>
    <property type="match status" value="1"/>
</dbReference>
<dbReference type="PROSITE" id="PS51741">
    <property type="entry name" value="F_BAR"/>
    <property type="match status" value="1"/>
</dbReference>
<dbReference type="InterPro" id="IPR036028">
    <property type="entry name" value="SH3-like_dom_sf"/>
</dbReference>
<evidence type="ECO:0000256" key="11">
    <source>
        <dbReference type="ARBA" id="ARBA00023273"/>
    </source>
</evidence>
<dbReference type="PANTHER" id="PTHR23065">
    <property type="entry name" value="PROLINE-SERINE-THREONINE PHOSPHATASE INTERACTING PROTEIN 1"/>
    <property type="match status" value="1"/>
</dbReference>
<dbReference type="GO" id="GO:0005768">
    <property type="term" value="C:endosome"/>
    <property type="evidence" value="ECO:0007669"/>
    <property type="project" value="TreeGrafter"/>
</dbReference>
<dbReference type="FunFam" id="2.30.30.40:FF:000014">
    <property type="entry name" value="Kinase C and casein kinase substrate in neurons protein"/>
    <property type="match status" value="1"/>
</dbReference>
<name>A0A9N7UGB8_PLEPL</name>
<feature type="compositionally biased region" description="Basic and acidic residues" evidence="15">
    <location>
        <begin position="165"/>
        <end position="175"/>
    </location>
</feature>
<comment type="caution">
    <text evidence="18">The sequence shown here is derived from an EMBL/GenBank/DDBJ whole genome shotgun (WGS) entry which is preliminary data.</text>
</comment>
<feature type="compositionally biased region" description="Acidic residues" evidence="15">
    <location>
        <begin position="360"/>
        <end position="373"/>
    </location>
</feature>
<dbReference type="EMBL" id="CADEAL010001281">
    <property type="protein sequence ID" value="CAB1430910.1"/>
    <property type="molecule type" value="Genomic_DNA"/>
</dbReference>
<gene>
    <name evidence="18" type="ORF">PLEPLA_LOCUS18906</name>
</gene>
<sequence>MSGSYDDSMIDVSSDSFWEVGNYKRTVRRVDDGNRLCNDLMNCLHERARIEKSYALQLSEWGKRWRQLVDKGPQYGTLERAWSALCTEAEKVSELHMEVKAALMGEDFEKLKNWQRDSYHKQMIGGFKESKEAEDGFRKAQKPWAKKLKEVDTMKKSYHSACKEEKLAASRETNSKLESNNSPEAQKKLQEKVEKCQQEVQKTKERYDKSLEELDKVTPQYMENMEQVFEQSQQFEEKRINFFRELLLEVKQHLDLSTEHRFQTIYQTMEDTISATDAEEDLKWFRSNHGPAMPMNWPQFEDWSIDLNRTLSRREKKKPSEGVTLTGINQTGSDQPVQSVKTSSSLTVPTKTAPVGSNPFEEEEEEKEEEMAVEQETTVNHISVEKEEIKTVGSMEKTPDWSDEDTGSNPFSANGEGNPFEDESASPGLSVAVRALYDYEGQEQDELSFQAGDELTKIGDEDDQGWCKGQLKNGKLGLYPANYVEAIQ</sequence>
<evidence type="ECO:0000256" key="4">
    <source>
        <dbReference type="ARBA" id="ARBA00022443"/>
    </source>
</evidence>
<keyword evidence="6" id="KW-0963">Cytoplasm</keyword>
<keyword evidence="5" id="KW-1003">Cell membrane</keyword>
<keyword evidence="9" id="KW-0446">Lipid-binding</keyword>
<dbReference type="GO" id="GO:0005543">
    <property type="term" value="F:phospholipid binding"/>
    <property type="evidence" value="ECO:0007669"/>
    <property type="project" value="TreeGrafter"/>
</dbReference>
<dbReference type="Pfam" id="PF14604">
    <property type="entry name" value="SH3_9"/>
    <property type="match status" value="1"/>
</dbReference>
<dbReference type="CDD" id="cd11998">
    <property type="entry name" value="SH3_PACSIN1-2"/>
    <property type="match status" value="1"/>
</dbReference>
<evidence type="ECO:0000256" key="8">
    <source>
        <dbReference type="ARBA" id="ARBA00023054"/>
    </source>
</evidence>
<evidence type="ECO:0000256" key="5">
    <source>
        <dbReference type="ARBA" id="ARBA00022475"/>
    </source>
</evidence>
<comment type="subcellular location">
    <subcellularLocation>
        <location evidence="2">Cell membrane</location>
        <topology evidence="2">Peripheral membrane protein</topology>
        <orientation evidence="2">Cytoplasmic side</orientation>
    </subcellularLocation>
    <subcellularLocation>
        <location evidence="3">Cell projection</location>
        <location evidence="3">Ruffle membrane</location>
    </subcellularLocation>
    <subcellularLocation>
        <location evidence="1">Cytoplasmic vesicle membrane</location>
        <topology evidence="1">Peripheral membrane protein</topology>
    </subcellularLocation>
</comment>
<dbReference type="Gene3D" id="1.20.1270.60">
    <property type="entry name" value="Arfaptin homology (AH) domain/BAR domain"/>
    <property type="match status" value="1"/>
</dbReference>
<feature type="domain" description="SH3" evidence="16">
    <location>
        <begin position="428"/>
        <end position="488"/>
    </location>
</feature>
<keyword evidence="19" id="KW-1185">Reference proteome</keyword>